<evidence type="ECO:0000256" key="6">
    <source>
        <dbReference type="ARBA" id="ARBA00023242"/>
    </source>
</evidence>
<feature type="compositionally biased region" description="Acidic residues" evidence="10">
    <location>
        <begin position="1378"/>
        <end position="1408"/>
    </location>
</feature>
<dbReference type="FunFam" id="2.40.50.140:FF:000103">
    <property type="entry name" value="protein RRP5 homolog"/>
    <property type="match status" value="3"/>
</dbReference>
<comment type="subcellular location">
    <subcellularLocation>
        <location evidence="1">Nucleus</location>
        <location evidence="1">Nucleolus</location>
    </subcellularLocation>
</comment>
<evidence type="ECO:0000256" key="3">
    <source>
        <dbReference type="ARBA" id="ARBA00022552"/>
    </source>
</evidence>
<proteinExistence type="predicted"/>
<protein>
    <recommendedName>
        <fullName evidence="8">rRNA biogenesis protein RRP5</fullName>
    </recommendedName>
    <alternativeName>
        <fullName evidence="9">Ribosomal RNA-processing protein 5</fullName>
    </alternativeName>
</protein>
<dbReference type="InterPro" id="IPR055430">
    <property type="entry name" value="HAT_Syf1_CNRKL1_C"/>
</dbReference>
<dbReference type="Proteomes" id="UP001316803">
    <property type="component" value="Unassembled WGS sequence"/>
</dbReference>
<gene>
    <name evidence="12" type="primary">RRP5</name>
    <name evidence="12" type="ORF">OHC33_003474</name>
</gene>
<dbReference type="PANTHER" id="PTHR23270">
    <property type="entry name" value="PROGRAMMED CELL DEATH PROTEIN 11 PRE-RRNA PROCESSING PROTEIN RRP5"/>
    <property type="match status" value="1"/>
</dbReference>
<feature type="region of interest" description="Disordered" evidence="10">
    <location>
        <begin position="1465"/>
        <end position="1491"/>
    </location>
</feature>
<feature type="domain" description="S1 motif" evidence="11">
    <location>
        <begin position="917"/>
        <end position="993"/>
    </location>
</feature>
<evidence type="ECO:0000313" key="13">
    <source>
        <dbReference type="Proteomes" id="UP001316803"/>
    </source>
</evidence>
<feature type="domain" description="S1 motif" evidence="11">
    <location>
        <begin position="1294"/>
        <end position="1366"/>
    </location>
</feature>
<evidence type="ECO:0000256" key="2">
    <source>
        <dbReference type="ARBA" id="ARBA00022517"/>
    </source>
</evidence>
<dbReference type="InterPro" id="IPR003029">
    <property type="entry name" value="S1_domain"/>
</dbReference>
<dbReference type="InterPro" id="IPR012340">
    <property type="entry name" value="NA-bd_OB-fold"/>
</dbReference>
<feature type="region of interest" description="Disordered" evidence="10">
    <location>
        <begin position="1372"/>
        <end position="1408"/>
    </location>
</feature>
<dbReference type="GO" id="GO:0032040">
    <property type="term" value="C:small-subunit processome"/>
    <property type="evidence" value="ECO:0007669"/>
    <property type="project" value="TreeGrafter"/>
</dbReference>
<evidence type="ECO:0000256" key="5">
    <source>
        <dbReference type="ARBA" id="ARBA00022737"/>
    </source>
</evidence>
<feature type="domain" description="S1 motif" evidence="11">
    <location>
        <begin position="532"/>
        <end position="606"/>
    </location>
</feature>
<dbReference type="SMART" id="SM00316">
    <property type="entry name" value="S1"/>
    <property type="match status" value="12"/>
</dbReference>
<comment type="function">
    <text evidence="7">Involved in the biogenesis of rRNA. Required for the formation of 18S and 5.8S rRNA.</text>
</comment>
<organism evidence="12 13">
    <name type="scientific">Knufia fluminis</name>
    <dbReference type="NCBI Taxonomy" id="191047"/>
    <lineage>
        <taxon>Eukaryota</taxon>
        <taxon>Fungi</taxon>
        <taxon>Dikarya</taxon>
        <taxon>Ascomycota</taxon>
        <taxon>Pezizomycotina</taxon>
        <taxon>Eurotiomycetes</taxon>
        <taxon>Chaetothyriomycetidae</taxon>
        <taxon>Chaetothyriales</taxon>
        <taxon>Trichomeriaceae</taxon>
        <taxon>Knufia</taxon>
    </lineage>
</organism>
<dbReference type="SUPFAM" id="SSF48452">
    <property type="entry name" value="TPR-like"/>
    <property type="match status" value="2"/>
</dbReference>
<dbReference type="PANTHER" id="PTHR23270:SF10">
    <property type="entry name" value="PROTEIN RRP5 HOMOLOG"/>
    <property type="match status" value="1"/>
</dbReference>
<feature type="domain" description="S1 motif" evidence="11">
    <location>
        <begin position="150"/>
        <end position="249"/>
    </location>
</feature>
<keyword evidence="13" id="KW-1185">Reference proteome</keyword>
<dbReference type="Pfam" id="PF00575">
    <property type="entry name" value="S1"/>
    <property type="match status" value="3"/>
</dbReference>
<evidence type="ECO:0000256" key="4">
    <source>
        <dbReference type="ARBA" id="ARBA00022553"/>
    </source>
</evidence>
<feature type="domain" description="S1 motif" evidence="11">
    <location>
        <begin position="265"/>
        <end position="333"/>
    </location>
</feature>
<comment type="caution">
    <text evidence="12">The sequence shown here is derived from an EMBL/GenBank/DDBJ whole genome shotgun (WGS) entry which is preliminary data.</text>
</comment>
<feature type="domain" description="S1 motif" evidence="11">
    <location>
        <begin position="1112"/>
        <end position="1181"/>
    </location>
</feature>
<feature type="region of interest" description="Disordered" evidence="10">
    <location>
        <begin position="1"/>
        <end position="109"/>
    </location>
</feature>
<dbReference type="FunFam" id="2.40.50.140:FF:000159">
    <property type="entry name" value="rRNA biogenesis protein rrp5"/>
    <property type="match status" value="1"/>
</dbReference>
<dbReference type="CDD" id="cd05703">
    <property type="entry name" value="S1_Rrp5_repeat_hs12_sc9"/>
    <property type="match status" value="1"/>
</dbReference>
<dbReference type="FunFam" id="2.40.50.140:FF:000196">
    <property type="entry name" value="rRNA biogenesis protein RRP5"/>
    <property type="match status" value="1"/>
</dbReference>
<feature type="compositionally biased region" description="Polar residues" evidence="10">
    <location>
        <begin position="33"/>
        <end position="48"/>
    </location>
</feature>
<dbReference type="Pfam" id="PF23459">
    <property type="entry name" value="S1_RRP5"/>
    <property type="match status" value="2"/>
</dbReference>
<dbReference type="Gene3D" id="2.40.50.140">
    <property type="entry name" value="Nucleic acid-binding proteins"/>
    <property type="match status" value="10"/>
</dbReference>
<dbReference type="InterPro" id="IPR011990">
    <property type="entry name" value="TPR-like_helical_dom_sf"/>
</dbReference>
<keyword evidence="6" id="KW-0539">Nucleus</keyword>
<feature type="region of interest" description="Disordered" evidence="10">
    <location>
        <begin position="194"/>
        <end position="213"/>
    </location>
</feature>
<dbReference type="InterPro" id="IPR048058">
    <property type="entry name" value="Rrp5_S1_rpt_hs11_sc8"/>
</dbReference>
<dbReference type="CDD" id="cd05697">
    <property type="entry name" value="S1_Rrp5_repeat_hs5"/>
    <property type="match status" value="1"/>
</dbReference>
<dbReference type="EMBL" id="JAKLMC020000006">
    <property type="protein sequence ID" value="KAK5955833.1"/>
    <property type="molecule type" value="Genomic_DNA"/>
</dbReference>
<dbReference type="GO" id="GO:0003723">
    <property type="term" value="F:RNA binding"/>
    <property type="evidence" value="ECO:0007669"/>
    <property type="project" value="TreeGrafter"/>
</dbReference>
<dbReference type="InterPro" id="IPR057301">
    <property type="entry name" value="Rrp5_OB_4th"/>
</dbReference>
<evidence type="ECO:0000256" key="9">
    <source>
        <dbReference type="ARBA" id="ARBA00076674"/>
    </source>
</evidence>
<name>A0AAN8EHR5_9EURO</name>
<dbReference type="Pfam" id="PF23231">
    <property type="entry name" value="HAT_Syf1_CNRKL1_C"/>
    <property type="match status" value="1"/>
</dbReference>
<dbReference type="CDD" id="cd05706">
    <property type="entry name" value="S1_Rrp5_repeat_sc10"/>
    <property type="match status" value="1"/>
</dbReference>
<feature type="domain" description="S1 motif" evidence="11">
    <location>
        <begin position="805"/>
        <end position="876"/>
    </location>
</feature>
<dbReference type="InterPro" id="IPR057302">
    <property type="entry name" value="Rrp5_S1"/>
</dbReference>
<dbReference type="FunFam" id="2.40.50.140:FF:000155">
    <property type="entry name" value="rRNA biogenesis protein RRP5"/>
    <property type="match status" value="1"/>
</dbReference>
<feature type="compositionally biased region" description="Basic and acidic residues" evidence="10">
    <location>
        <begin position="23"/>
        <end position="32"/>
    </location>
</feature>
<keyword evidence="3" id="KW-0698">rRNA processing</keyword>
<dbReference type="PROSITE" id="PS50126">
    <property type="entry name" value="S1"/>
    <property type="match status" value="11"/>
</dbReference>
<reference evidence="12 13" key="1">
    <citation type="submission" date="2022-12" db="EMBL/GenBank/DDBJ databases">
        <title>Genomic features and morphological characterization of a novel Knufia sp. strain isolated from spacecraft assembly facility.</title>
        <authorList>
            <person name="Teixeira M."/>
            <person name="Chander A.M."/>
            <person name="Stajich J.E."/>
            <person name="Venkateswaran K."/>
        </authorList>
    </citation>
    <scope>NUCLEOTIDE SEQUENCE [LARGE SCALE GENOMIC DNA]</scope>
    <source>
        <strain evidence="12 13">FJI-L2-BK-P2</strain>
    </source>
</reference>
<keyword evidence="2" id="KW-0690">Ribosome biogenesis</keyword>
<evidence type="ECO:0000256" key="1">
    <source>
        <dbReference type="ARBA" id="ARBA00004604"/>
    </source>
</evidence>
<dbReference type="CDD" id="cd05693">
    <property type="entry name" value="S1_Rrp5_repeat_hs1_sc1"/>
    <property type="match status" value="1"/>
</dbReference>
<feature type="domain" description="S1 motif" evidence="11">
    <location>
        <begin position="626"/>
        <end position="695"/>
    </location>
</feature>
<dbReference type="InterPro" id="IPR048059">
    <property type="entry name" value="Rrp5_S1_rpt_hs1_sc1"/>
</dbReference>
<dbReference type="InterPro" id="IPR045209">
    <property type="entry name" value="Rrp5"/>
</dbReference>
<dbReference type="SMART" id="SM00386">
    <property type="entry name" value="HAT"/>
    <property type="match status" value="5"/>
</dbReference>
<dbReference type="CDD" id="cd05702">
    <property type="entry name" value="S1_Rrp5_repeat_hs11_sc8"/>
    <property type="match status" value="1"/>
</dbReference>
<accession>A0AAN8EHR5</accession>
<dbReference type="Pfam" id="PF24685">
    <property type="entry name" value="OB_RRP5_4th"/>
    <property type="match status" value="1"/>
</dbReference>
<evidence type="ECO:0000256" key="8">
    <source>
        <dbReference type="ARBA" id="ARBA00073619"/>
    </source>
</evidence>
<dbReference type="SUPFAM" id="SSF50249">
    <property type="entry name" value="Nucleic acid-binding proteins"/>
    <property type="match status" value="11"/>
</dbReference>
<feature type="compositionally biased region" description="Acidic residues" evidence="10">
    <location>
        <begin position="196"/>
        <end position="209"/>
    </location>
</feature>
<feature type="domain" description="S1 motif" evidence="11">
    <location>
        <begin position="1025"/>
        <end position="1096"/>
    </location>
</feature>
<dbReference type="GO" id="GO:0006364">
    <property type="term" value="P:rRNA processing"/>
    <property type="evidence" value="ECO:0007669"/>
    <property type="project" value="UniProtKB-KW"/>
</dbReference>
<evidence type="ECO:0000313" key="12">
    <source>
        <dbReference type="EMBL" id="KAK5955833.1"/>
    </source>
</evidence>
<sequence length="1782" mass="196225">MSALKRKQASEKVSANSAKKRQKVESETKENTRNGADQPNIKPVQQKSVLAKEQPAFPRGGAGPLTLIEKKQIRAKASRDAVREAEGGDLFGDRDVKADESNDSDLDLDEVDTKQTFAKKKSKKSKRSKAATETESIHIDSVSHKRLTDGSLLLGRISHISSRDLTIALPNNLVGFVPLNAISKQFSSKIEKALQDDSEAENSEAEEEHGTDLQNHFKIGQMLRVAVRDTSEEAEGKKEHRKRIDLSVEPHLVNRDLNRSMLAQGTTVQAAIVSIEDHGAIVDIGLQDGTTAFLAKKAMPKDLNMTDLVVGSVFLCIVLNTGSKSKAVQLSADLSSNAVAKTASSVDAYLPGTLVEVLLTQVSEEGLAGKVLGLLDVTADTLHSTYFQDKEAFTKKYQVGQKVTGRLIANFPLAEDKKLAFSLLGELVTFSGRVEDRLTLSSIIDRAQVLSVVHGLGIYLSLPSGALGFAHISRISDKSIEILSEVSGPYKIGTEHQARIIDYNAIDGLYVLSLEKSVIEQPFLRLEDVEAGKVVKGTIEKILIGATGVRGLLVKIASGITGFVPNLHLSDVALKNPEKRYREGMSVKTRVLSVDTDRRRLELTMKKTLVNSDQPVWSDWASLEIGASTVGTLVKVEPTGAIVQFYGTVKGRLPVSEMSEAYIKDATEHFKLGQVLTVHVLRLDSERQRLTLTARDPSTITKNDTSALRPGTLVSGVVFEKSSDDLMLRLEPSGTIARLSSEHASDGSEKKRKSALEKIRVGQKMDDVLVLEVKGRQVILSNKGSLRKAAEEGKLLKSFEDLVDNKIVTGFLSNITESRVFVRFAHGITGVINKAQMPDDQAELPDFGLKPYQAVSAKVVQIDYKSATPRFWLSMRADASASTVETSLSVPAKPASEPEIVDPVDESITSYSKLAVGATVKVRITSIKDTQINVEVAKGIQGRVDVSEVFDKIEDIHDRKRPLKEFSNKQLLEVKILGQHDSRSYKFLPLSHRTSKNVVFELSARPSIVSGEQAAVLKMEDMRVGESYLAFVNNVADHSLMVNVSPAVRGRIRQSDVSDDLSLAANMPRNFPIGSALKAKVVSVDVEKNHLDLSAKTGSSTKALSIDDVSAGDIVAGRITKLTDRTIVVQLSDDLVGVVNLIDMADDYNLADPARFQKGEIVRAYVLQVDKPNKRISLSLRPSKILSSGLDIEDPELSLQNAHVGDIRRGFVANVADKGVFITLAHGLTAFVRVTNLSDEYLKEWKDQFQRDQLVQGKITLVDRDSGHIQMSLRKSHVDGTYKPPISFSDLKVGDIVEGKIGKVESFGVFIVVANSENVRGLCHRSEIAEKRIEDVTKLGFSEGDTVKAKVLKVEADQRRVNFGMKASYFGGDVHGDGDDDEEDEDEEMVDSDADEEADDDEGDASDDEGVELDLAALAEQESMDDESEGVAIDLNDDADAMEVDEKPAPAKSLSVGGFDWFGMPSTTKTKRPVEAADDEAQTEKPKKKKKKAEILVDRTGDLDKDGPQSVNDFERLLLSEPDNANLWVQFMAFYIDLGDIDAARDVAEKALKSIGLAQEQAKQFVWVALFNLENTFGDDETLDATLQRACQTNDPEEMHSRLASIYIQSGKHEKADELFQTMMKKFTQNPKLWVNYATFLFDTLEQPARARALLSRALQALPPFTHFETTSKFAQLEFKTKTGVPEEGRTRFQGLINLYPKRVDLFNIMLDLEMNLGPDNADQVRGVFEQVLSRKSLKPAKAKPFFARWAKFERGLGDERRVEEVEGRAAKWVREYQKRDA</sequence>
<keyword evidence="5" id="KW-0677">Repeat</keyword>
<evidence type="ECO:0000259" key="11">
    <source>
        <dbReference type="PROSITE" id="PS50126"/>
    </source>
</evidence>
<feature type="compositionally biased region" description="Basic and acidic residues" evidence="10">
    <location>
        <begin position="68"/>
        <end position="100"/>
    </location>
</feature>
<keyword evidence="4" id="KW-0597">Phosphoprotein</keyword>
<feature type="domain" description="S1 motif" evidence="11">
    <location>
        <begin position="1205"/>
        <end position="1274"/>
    </location>
</feature>
<dbReference type="InterPro" id="IPR003107">
    <property type="entry name" value="HAT"/>
</dbReference>
<evidence type="ECO:0000256" key="7">
    <source>
        <dbReference type="ARBA" id="ARBA00055575"/>
    </source>
</evidence>
<feature type="domain" description="S1 motif" evidence="11">
    <location>
        <begin position="441"/>
        <end position="515"/>
    </location>
</feature>
<evidence type="ECO:0000256" key="10">
    <source>
        <dbReference type="SAM" id="MobiDB-lite"/>
    </source>
</evidence>
<dbReference type="Gene3D" id="1.25.40.10">
    <property type="entry name" value="Tetratricopeptide repeat domain"/>
    <property type="match status" value="2"/>
</dbReference>